<feature type="transmembrane region" description="Helical" evidence="7">
    <location>
        <begin position="489"/>
        <end position="509"/>
    </location>
</feature>
<dbReference type="AlphaFoldDB" id="A0A3M6TJA7"/>
<feature type="transmembrane region" description="Helical" evidence="7">
    <location>
        <begin position="366"/>
        <end position="385"/>
    </location>
</feature>
<dbReference type="Gene3D" id="1.20.1250.20">
    <property type="entry name" value="MFS general substrate transporter like domains"/>
    <property type="match status" value="2"/>
</dbReference>
<feature type="transmembrane region" description="Helical" evidence="7">
    <location>
        <begin position="425"/>
        <end position="447"/>
    </location>
</feature>
<dbReference type="InterPro" id="IPR036259">
    <property type="entry name" value="MFS_trans_sf"/>
</dbReference>
<keyword evidence="4 7" id="KW-1133">Transmembrane helix</keyword>
<feature type="transmembrane region" description="Helical" evidence="7">
    <location>
        <begin position="265"/>
        <end position="283"/>
    </location>
</feature>
<gene>
    <name evidence="9" type="ORF">pdam_00012767</name>
</gene>
<feature type="transmembrane region" description="Helical" evidence="7">
    <location>
        <begin position="397"/>
        <end position="419"/>
    </location>
</feature>
<dbReference type="EMBL" id="RCHS01003501">
    <property type="protein sequence ID" value="RMX41358.1"/>
    <property type="molecule type" value="Genomic_DNA"/>
</dbReference>
<keyword evidence="10" id="KW-1185">Reference proteome</keyword>
<keyword evidence="2" id="KW-0813">Transport</keyword>
<evidence type="ECO:0000256" key="7">
    <source>
        <dbReference type="SAM" id="Phobius"/>
    </source>
</evidence>
<dbReference type="PROSITE" id="PS50850">
    <property type="entry name" value="MFS"/>
    <property type="match status" value="1"/>
</dbReference>
<evidence type="ECO:0000256" key="2">
    <source>
        <dbReference type="ARBA" id="ARBA00022448"/>
    </source>
</evidence>
<dbReference type="InterPro" id="IPR011701">
    <property type="entry name" value="MFS"/>
</dbReference>
<name>A0A3M6TJA7_POCDA</name>
<dbReference type="PANTHER" id="PTHR23505:SF79">
    <property type="entry name" value="PROTEIN SPINSTER"/>
    <property type="match status" value="1"/>
</dbReference>
<feature type="domain" description="Major facilitator superfamily (MFS) profile" evidence="8">
    <location>
        <begin position="50"/>
        <end position="513"/>
    </location>
</feature>
<reference evidence="9 10" key="1">
    <citation type="journal article" date="2018" name="Sci. Rep.">
        <title>Comparative analysis of the Pocillopora damicornis genome highlights role of immune system in coral evolution.</title>
        <authorList>
            <person name="Cunning R."/>
            <person name="Bay R.A."/>
            <person name="Gillette P."/>
            <person name="Baker A.C."/>
            <person name="Traylor-Knowles N."/>
        </authorList>
    </citation>
    <scope>NUCLEOTIDE SEQUENCE [LARGE SCALE GENOMIC DNA]</scope>
    <source>
        <strain evidence="9">RSMAS</strain>
        <tissue evidence="9">Whole animal</tissue>
    </source>
</reference>
<protein>
    <recommendedName>
        <fullName evidence="8">Major facilitator superfamily (MFS) profile domain-containing protein</fullName>
    </recommendedName>
</protein>
<feature type="transmembrane region" description="Helical" evidence="7">
    <location>
        <begin position="198"/>
        <end position="220"/>
    </location>
</feature>
<evidence type="ECO:0000256" key="4">
    <source>
        <dbReference type="ARBA" id="ARBA00022989"/>
    </source>
</evidence>
<sequence length="542" mass="60954">MPTFCISHFRFHACRRFVSLQRRLTSNQLERMASGSCLSVFKADGYAVYVLFLLLGTYLLNQLDRYTLAVSSQPMAQDIHFGDKGCLPYKSTFSSEYKDFCVKSEKGSGEPERNQTTCESKTPHNSTQHVCTWDYDGTGSDYQILAGPVFILVYTISGVPLGFCAGVFHRRNLIVFCLLLWSTMTLLTGFATKYWHLVVLRFILGIGEAGCTPFATSLIADYFPETLRGSAFGVYNWGIYIGYSMAYAFGNFITQANIDGKGWRWVFWIAAAPGFVLGFLMLLTMKEPKRNALDWYVFDSFQAIVTHPQRELFREKFLLLCRTFMRPSLLILFVAGSIRNAGGYVWAYNTQPYFNKYYPNTNVGEYMSWIPLVGGSFGVVLGGFISDRVIKNRGFYARVWVLLFSQIIAAPFAAGALFLKPPWAFISLIPSNIIGEMWVGVTLTVVVELVPNTIRSPAVAGYLFIISIIGGNVPLLVPPLKEVTSLRTALYILYPGLYLLSSVFFLLTLSSLKRDMRRAKEEEEVIKPLLPETSTEHGGKIL</sequence>
<feature type="transmembrane region" description="Helical" evidence="7">
    <location>
        <begin position="173"/>
        <end position="192"/>
    </location>
</feature>
<evidence type="ECO:0000256" key="6">
    <source>
        <dbReference type="ARBA" id="ARBA00024338"/>
    </source>
</evidence>
<accession>A0A3M6TJA7</accession>
<dbReference type="Proteomes" id="UP000275408">
    <property type="component" value="Unassembled WGS sequence"/>
</dbReference>
<dbReference type="OrthoDB" id="3639251at2759"/>
<comment type="caution">
    <text evidence="9">The sequence shown here is derived from an EMBL/GenBank/DDBJ whole genome shotgun (WGS) entry which is preliminary data.</text>
</comment>
<dbReference type="InterPro" id="IPR020846">
    <property type="entry name" value="MFS_dom"/>
</dbReference>
<feature type="transmembrane region" description="Helical" evidence="7">
    <location>
        <begin position="232"/>
        <end position="253"/>
    </location>
</feature>
<evidence type="ECO:0000259" key="8">
    <source>
        <dbReference type="PROSITE" id="PS50850"/>
    </source>
</evidence>
<keyword evidence="3 7" id="KW-0812">Transmembrane</keyword>
<organism evidence="9 10">
    <name type="scientific">Pocillopora damicornis</name>
    <name type="common">Cauliflower coral</name>
    <name type="synonym">Millepora damicornis</name>
    <dbReference type="NCBI Taxonomy" id="46731"/>
    <lineage>
        <taxon>Eukaryota</taxon>
        <taxon>Metazoa</taxon>
        <taxon>Cnidaria</taxon>
        <taxon>Anthozoa</taxon>
        <taxon>Hexacorallia</taxon>
        <taxon>Scleractinia</taxon>
        <taxon>Astrocoeniina</taxon>
        <taxon>Pocilloporidae</taxon>
        <taxon>Pocillopora</taxon>
    </lineage>
</organism>
<evidence type="ECO:0000256" key="1">
    <source>
        <dbReference type="ARBA" id="ARBA00004141"/>
    </source>
</evidence>
<dbReference type="GO" id="GO:0016020">
    <property type="term" value="C:membrane"/>
    <property type="evidence" value="ECO:0007669"/>
    <property type="project" value="UniProtKB-SubCell"/>
</dbReference>
<evidence type="ECO:0000313" key="10">
    <source>
        <dbReference type="Proteomes" id="UP000275408"/>
    </source>
</evidence>
<dbReference type="GO" id="GO:0022857">
    <property type="term" value="F:transmembrane transporter activity"/>
    <property type="evidence" value="ECO:0007669"/>
    <property type="project" value="InterPro"/>
</dbReference>
<comment type="subcellular location">
    <subcellularLocation>
        <location evidence="1">Membrane</location>
        <topology evidence="1">Multi-pass membrane protein</topology>
    </subcellularLocation>
</comment>
<dbReference type="PANTHER" id="PTHR23505">
    <property type="entry name" value="SPINSTER"/>
    <property type="match status" value="1"/>
</dbReference>
<evidence type="ECO:0000313" key="9">
    <source>
        <dbReference type="EMBL" id="RMX41358.1"/>
    </source>
</evidence>
<evidence type="ECO:0000256" key="5">
    <source>
        <dbReference type="ARBA" id="ARBA00023136"/>
    </source>
</evidence>
<dbReference type="CDD" id="cd17328">
    <property type="entry name" value="MFS_spinster_like"/>
    <property type="match status" value="1"/>
</dbReference>
<feature type="transmembrane region" description="Helical" evidence="7">
    <location>
        <begin position="40"/>
        <end position="60"/>
    </location>
</feature>
<keyword evidence="5 7" id="KW-0472">Membrane</keyword>
<feature type="transmembrane region" description="Helical" evidence="7">
    <location>
        <begin position="459"/>
        <end position="477"/>
    </location>
</feature>
<comment type="similarity">
    <text evidence="6">Belongs to the major facilitator superfamily. Spinster (TC 2.A.1.49) family.</text>
</comment>
<feature type="transmembrane region" description="Helical" evidence="7">
    <location>
        <begin position="142"/>
        <end position="166"/>
    </location>
</feature>
<dbReference type="InterPro" id="IPR044770">
    <property type="entry name" value="MFS_spinster-like"/>
</dbReference>
<dbReference type="SUPFAM" id="SSF103473">
    <property type="entry name" value="MFS general substrate transporter"/>
    <property type="match status" value="1"/>
</dbReference>
<feature type="transmembrane region" description="Helical" evidence="7">
    <location>
        <begin position="324"/>
        <end position="346"/>
    </location>
</feature>
<dbReference type="Pfam" id="PF07690">
    <property type="entry name" value="MFS_1"/>
    <property type="match status" value="1"/>
</dbReference>
<evidence type="ECO:0000256" key="3">
    <source>
        <dbReference type="ARBA" id="ARBA00022692"/>
    </source>
</evidence>
<proteinExistence type="inferred from homology"/>